<dbReference type="Ensembl" id="ENSLACT00000020330.1">
    <property type="protein sequence ID" value="ENSLACP00000020190.1"/>
    <property type="gene ID" value="ENSLACG00000017745.1"/>
</dbReference>
<dbReference type="GO" id="GO:0005905">
    <property type="term" value="C:clathrin-coated pit"/>
    <property type="evidence" value="ECO:0007669"/>
    <property type="project" value="TreeGrafter"/>
</dbReference>
<dbReference type="eggNOG" id="KOG3535">
    <property type="taxonomic scope" value="Eukaryota"/>
</dbReference>
<dbReference type="InterPro" id="IPR006020">
    <property type="entry name" value="PTB/PI_dom"/>
</dbReference>
<organism evidence="3 4">
    <name type="scientific">Latimeria chalumnae</name>
    <name type="common">Coelacanth</name>
    <dbReference type="NCBI Taxonomy" id="7897"/>
    <lineage>
        <taxon>Eukaryota</taxon>
        <taxon>Metazoa</taxon>
        <taxon>Chordata</taxon>
        <taxon>Craniata</taxon>
        <taxon>Vertebrata</taxon>
        <taxon>Euteleostomi</taxon>
        <taxon>Coelacanthiformes</taxon>
        <taxon>Coelacanthidae</taxon>
        <taxon>Latimeria</taxon>
    </lineage>
</organism>
<dbReference type="InterPro" id="IPR048559">
    <property type="entry name" value="DAB1/2_SBM"/>
</dbReference>
<dbReference type="GO" id="GO:0006898">
    <property type="term" value="P:receptor-mediated endocytosis"/>
    <property type="evidence" value="ECO:0007669"/>
    <property type="project" value="TreeGrafter"/>
</dbReference>
<dbReference type="HOGENOM" id="CLU_1880141_0_0_1"/>
<dbReference type="PROSITE" id="PS01179">
    <property type="entry name" value="PID"/>
    <property type="match status" value="1"/>
</dbReference>
<dbReference type="SUPFAM" id="SSF50729">
    <property type="entry name" value="PH domain-like"/>
    <property type="match status" value="1"/>
</dbReference>
<evidence type="ECO:0000256" key="1">
    <source>
        <dbReference type="SAM" id="MobiDB-lite"/>
    </source>
</evidence>
<dbReference type="GO" id="GO:0035615">
    <property type="term" value="F:clathrin adaptor activity"/>
    <property type="evidence" value="ECO:0007669"/>
    <property type="project" value="TreeGrafter"/>
</dbReference>
<dbReference type="Proteomes" id="UP000008672">
    <property type="component" value="Unassembled WGS sequence"/>
</dbReference>
<dbReference type="EMBL" id="AFYH01022059">
    <property type="status" value="NOT_ANNOTATED_CDS"/>
    <property type="molecule type" value="Genomic_DNA"/>
</dbReference>
<name>H3BE69_LATCH</name>
<dbReference type="GO" id="GO:0005737">
    <property type="term" value="C:cytoplasm"/>
    <property type="evidence" value="ECO:0007669"/>
    <property type="project" value="TreeGrafter"/>
</dbReference>
<reference evidence="4" key="1">
    <citation type="submission" date="2011-08" db="EMBL/GenBank/DDBJ databases">
        <title>The draft genome of Latimeria chalumnae.</title>
        <authorList>
            <person name="Di Palma F."/>
            <person name="Alfoldi J."/>
            <person name="Johnson J."/>
            <person name="Berlin A."/>
            <person name="Gnerre S."/>
            <person name="Jaffe D."/>
            <person name="MacCallum I."/>
            <person name="Young S."/>
            <person name="Walker B.J."/>
            <person name="Lander E."/>
            <person name="Lindblad-Toh K."/>
        </authorList>
    </citation>
    <scope>NUCLEOTIDE SEQUENCE [LARGE SCALE GENOMIC DNA]</scope>
    <source>
        <strain evidence="4">Wild caught</strain>
    </source>
</reference>
<reference evidence="3" key="2">
    <citation type="submission" date="2025-08" db="UniProtKB">
        <authorList>
            <consortium name="Ensembl"/>
        </authorList>
    </citation>
    <scope>IDENTIFICATION</scope>
</reference>
<dbReference type="Gene3D" id="2.30.29.30">
    <property type="entry name" value="Pleckstrin-homology domain (PH domain)/Phosphotyrosine-binding domain (PTB)"/>
    <property type="match status" value="1"/>
</dbReference>
<dbReference type="PANTHER" id="PTHR47695">
    <property type="entry name" value="PID DOMAIN-CONTAINING PROTEIN"/>
    <property type="match status" value="1"/>
</dbReference>
<evidence type="ECO:0000259" key="2">
    <source>
        <dbReference type="PROSITE" id="PS01179"/>
    </source>
</evidence>
<dbReference type="GeneTree" id="ENSGT00940000155567"/>
<evidence type="ECO:0000313" key="4">
    <source>
        <dbReference type="Proteomes" id="UP000008672"/>
    </source>
</evidence>
<reference evidence="3" key="3">
    <citation type="submission" date="2025-09" db="UniProtKB">
        <authorList>
            <consortium name="Ensembl"/>
        </authorList>
    </citation>
    <scope>IDENTIFICATION</scope>
</reference>
<dbReference type="PANTHER" id="PTHR47695:SF5">
    <property type="entry name" value="DISABLED HOMOLOG 2"/>
    <property type="match status" value="1"/>
</dbReference>
<proteinExistence type="predicted"/>
<dbReference type="AlphaFoldDB" id="H3BE69"/>
<evidence type="ECO:0000313" key="3">
    <source>
        <dbReference type="Ensembl" id="ENSLACP00000020190.1"/>
    </source>
</evidence>
<protein>
    <recommendedName>
        <fullName evidence="2">PID domain-containing protein</fullName>
    </recommendedName>
</protein>
<dbReference type="GO" id="GO:0038024">
    <property type="term" value="F:cargo receptor activity"/>
    <property type="evidence" value="ECO:0007669"/>
    <property type="project" value="TreeGrafter"/>
</dbReference>
<dbReference type="EMBL" id="AFYH01022060">
    <property type="status" value="NOT_ANNOTATED_CDS"/>
    <property type="molecule type" value="Genomic_DNA"/>
</dbReference>
<dbReference type="InterPro" id="IPR011993">
    <property type="entry name" value="PH-like_dom_sf"/>
</dbReference>
<dbReference type="InParanoid" id="H3BE69"/>
<accession>H3BE69</accession>
<dbReference type="GO" id="GO:0090090">
    <property type="term" value="P:negative regulation of canonical Wnt signaling pathway"/>
    <property type="evidence" value="ECO:0007669"/>
    <property type="project" value="TreeGrafter"/>
</dbReference>
<feature type="region of interest" description="Disordered" evidence="1">
    <location>
        <begin position="1"/>
        <end position="36"/>
    </location>
</feature>
<dbReference type="STRING" id="7897.ENSLACP00000020190"/>
<keyword evidence="4" id="KW-1185">Reference proteome</keyword>
<sequence>MLMSTEADSSVPLPAASAKTVSRKLSKKSKSPGYKKHTNLFKLRTRTHERTGEYLRTRFQGDGVRYKAKLIGIDEVPNSEGDKMCLDSMMKLKGCEVANRSKGKHKQRIWLKISSVGIKVIMHFPPVKKFIHWVFL</sequence>
<feature type="domain" description="PID" evidence="2">
    <location>
        <begin position="61"/>
        <end position="121"/>
    </location>
</feature>
<dbReference type="GO" id="GO:0010718">
    <property type="term" value="P:positive regulation of epithelial to mesenchymal transition"/>
    <property type="evidence" value="ECO:0007669"/>
    <property type="project" value="TreeGrafter"/>
</dbReference>
<dbReference type="Pfam" id="PF21792">
    <property type="entry name" value="DAB2_SBM"/>
    <property type="match status" value="1"/>
</dbReference>
<dbReference type="GO" id="GO:0045807">
    <property type="term" value="P:positive regulation of endocytosis"/>
    <property type="evidence" value="ECO:0007669"/>
    <property type="project" value="TreeGrafter"/>
</dbReference>
<feature type="compositionally biased region" description="Basic residues" evidence="1">
    <location>
        <begin position="21"/>
        <end position="36"/>
    </location>
</feature>